<sequence>MRRRLARTIRTGVILTLLVLLTREDILEGVLRLLGFQGEILVYERESMGVLLLQHVVMVLVSSAVAAAFGLGVGILVTRPRFSYLLEGVQSVVAGIQTIPPVAVITFAVPALGFGFAPAVAALFLYGMLPPLNNTIAGMRAVDPSVKEAARGMGMEPGGILREVELPLAWPVILAGLRTSVVINVGTATLGAVVGAGGLGVVIIAGLVRDNPALILSGALLSALLAFAADGIFSLWEEA</sequence>
<accession>E0RPE9</accession>
<protein>
    <submittedName>
        <fullName evidence="8">Transporter</fullName>
    </submittedName>
</protein>
<dbReference type="RefSeq" id="WP_013314570.1">
    <property type="nucleotide sequence ID" value="NC_014484.1"/>
</dbReference>
<feature type="domain" description="ABC transmembrane type-1" evidence="7">
    <location>
        <begin position="52"/>
        <end position="233"/>
    </location>
</feature>
<evidence type="ECO:0000256" key="1">
    <source>
        <dbReference type="ARBA" id="ARBA00004651"/>
    </source>
</evidence>
<evidence type="ECO:0000256" key="5">
    <source>
        <dbReference type="ARBA" id="ARBA00023136"/>
    </source>
</evidence>
<dbReference type="FunFam" id="1.10.3720.10:FF:000001">
    <property type="entry name" value="Glycine betaine ABC transporter, permease"/>
    <property type="match status" value="1"/>
</dbReference>
<evidence type="ECO:0000256" key="4">
    <source>
        <dbReference type="ARBA" id="ARBA00022989"/>
    </source>
</evidence>
<dbReference type="Gene3D" id="1.10.3720.10">
    <property type="entry name" value="MetI-like"/>
    <property type="match status" value="1"/>
</dbReference>
<gene>
    <name evidence="8" type="ordered locus">STHERM_c17960</name>
</gene>
<keyword evidence="5 6" id="KW-0472">Membrane</keyword>
<feature type="transmembrane region" description="Helical" evidence="6">
    <location>
        <begin position="181"/>
        <end position="207"/>
    </location>
</feature>
<evidence type="ECO:0000256" key="2">
    <source>
        <dbReference type="ARBA" id="ARBA00022448"/>
    </source>
</evidence>
<feature type="transmembrane region" description="Helical" evidence="6">
    <location>
        <begin position="214"/>
        <end position="236"/>
    </location>
</feature>
<evidence type="ECO:0000313" key="9">
    <source>
        <dbReference type="Proteomes" id="UP000001296"/>
    </source>
</evidence>
<dbReference type="GO" id="GO:0005886">
    <property type="term" value="C:plasma membrane"/>
    <property type="evidence" value="ECO:0007669"/>
    <property type="project" value="UniProtKB-SubCell"/>
</dbReference>
<dbReference type="Pfam" id="PF00528">
    <property type="entry name" value="BPD_transp_1"/>
    <property type="match status" value="1"/>
</dbReference>
<dbReference type="HOGENOM" id="CLU_046113_7_0_12"/>
<reference key="1">
    <citation type="submission" date="2009-08" db="EMBL/GenBank/DDBJ databases">
        <title>The genome sequence of Spirochaeta thermophila DSM6192.</title>
        <authorList>
            <person name="Angelov A."/>
            <person name="Mientus M."/>
            <person name="Wittenberg S."/>
            <person name="Lehmann R."/>
            <person name="Liesegang H."/>
            <person name="Daniel R."/>
            <person name="Liebl W."/>
        </authorList>
    </citation>
    <scope>NUCLEOTIDE SEQUENCE</scope>
    <source>
        <strain>DSM 6192</strain>
    </source>
</reference>
<dbReference type="PaxDb" id="665571-STHERM_c17960"/>
<evidence type="ECO:0000259" key="7">
    <source>
        <dbReference type="PROSITE" id="PS50928"/>
    </source>
</evidence>
<keyword evidence="4 6" id="KW-1133">Transmembrane helix</keyword>
<name>E0RPE9_WINT6</name>
<dbReference type="Proteomes" id="UP000001296">
    <property type="component" value="Chromosome"/>
</dbReference>
<dbReference type="SUPFAM" id="SSF161098">
    <property type="entry name" value="MetI-like"/>
    <property type="match status" value="1"/>
</dbReference>
<feature type="transmembrane region" description="Helical" evidence="6">
    <location>
        <begin position="51"/>
        <end position="77"/>
    </location>
</feature>
<proteinExistence type="inferred from homology"/>
<keyword evidence="2 6" id="KW-0813">Transport</keyword>
<comment type="subcellular location">
    <subcellularLocation>
        <location evidence="1 6">Cell membrane</location>
        <topology evidence="1 6">Multi-pass membrane protein</topology>
    </subcellularLocation>
</comment>
<dbReference type="CDD" id="cd06261">
    <property type="entry name" value="TM_PBP2"/>
    <property type="match status" value="1"/>
</dbReference>
<evidence type="ECO:0000256" key="3">
    <source>
        <dbReference type="ARBA" id="ARBA00022692"/>
    </source>
</evidence>
<dbReference type="AlphaFoldDB" id="E0RPE9"/>
<dbReference type="InterPro" id="IPR000515">
    <property type="entry name" value="MetI-like"/>
</dbReference>
<dbReference type="EMBL" id="CP001698">
    <property type="protein sequence ID" value="ADN02731.1"/>
    <property type="molecule type" value="Genomic_DNA"/>
</dbReference>
<feature type="transmembrane region" description="Helical" evidence="6">
    <location>
        <begin position="98"/>
        <end position="126"/>
    </location>
</feature>
<keyword evidence="3 6" id="KW-0812">Transmembrane</keyword>
<dbReference type="PANTHER" id="PTHR30177">
    <property type="entry name" value="GLYCINE BETAINE/L-PROLINE TRANSPORT SYSTEM PERMEASE PROTEIN PROW"/>
    <property type="match status" value="1"/>
</dbReference>
<dbReference type="PROSITE" id="PS50928">
    <property type="entry name" value="ABC_TM1"/>
    <property type="match status" value="1"/>
</dbReference>
<organism evidence="8 9">
    <name type="scientific">Winmispira thermophila (strain ATCC 49972 / DSM 6192 / RI 19.B1)</name>
    <name type="common">Spirochaeta thermophila</name>
    <dbReference type="NCBI Taxonomy" id="665571"/>
    <lineage>
        <taxon>Bacteria</taxon>
        <taxon>Pseudomonadati</taxon>
        <taxon>Spirochaetota</taxon>
        <taxon>Spirochaetia</taxon>
        <taxon>Winmispirales</taxon>
        <taxon>Winmispiraceae</taxon>
        <taxon>Winmispira</taxon>
    </lineage>
</organism>
<reference evidence="8 9" key="2">
    <citation type="journal article" date="2010" name="J. Bacteriol.">
        <title>Genome sequence of the polysaccharide-degrading, thermophilic anaerobe Spirochaeta thermophila DSM 6192.</title>
        <authorList>
            <person name="Angelov A."/>
            <person name="Liebl S."/>
            <person name="Ballschmiter M."/>
            <person name="Bomeke M."/>
            <person name="Lehmann R."/>
            <person name="Liesegang H."/>
            <person name="Daniel R."/>
            <person name="Liebl W."/>
        </authorList>
    </citation>
    <scope>NUCLEOTIDE SEQUENCE [LARGE SCALE GENOMIC DNA]</scope>
    <source>
        <strain evidence="9">ATCC 49972 / DSM 6192 / RI 19.B1</strain>
    </source>
</reference>
<dbReference type="KEGG" id="sta:STHERM_c17960"/>
<dbReference type="eggNOG" id="COG1174">
    <property type="taxonomic scope" value="Bacteria"/>
</dbReference>
<dbReference type="GO" id="GO:0031460">
    <property type="term" value="P:glycine betaine transport"/>
    <property type="evidence" value="ECO:0007669"/>
    <property type="project" value="UniProtKB-ARBA"/>
</dbReference>
<evidence type="ECO:0000313" key="8">
    <source>
        <dbReference type="EMBL" id="ADN02731.1"/>
    </source>
</evidence>
<dbReference type="InterPro" id="IPR035906">
    <property type="entry name" value="MetI-like_sf"/>
</dbReference>
<dbReference type="GO" id="GO:0055085">
    <property type="term" value="P:transmembrane transport"/>
    <property type="evidence" value="ECO:0007669"/>
    <property type="project" value="InterPro"/>
</dbReference>
<evidence type="ECO:0000256" key="6">
    <source>
        <dbReference type="RuleBase" id="RU363032"/>
    </source>
</evidence>
<comment type="similarity">
    <text evidence="6">Belongs to the binding-protein-dependent transport system permease family.</text>
</comment>
<dbReference type="InterPro" id="IPR051204">
    <property type="entry name" value="ABC_transp_perm/SBD"/>
</dbReference>